<protein>
    <submittedName>
        <fullName evidence="1">Uncharacterized protein</fullName>
    </submittedName>
</protein>
<gene>
    <name evidence="1" type="ORF">CMEL01_09836</name>
</gene>
<name>A0AAI9TU74_9PEZI</name>
<evidence type="ECO:0000313" key="1">
    <source>
        <dbReference type="EMBL" id="KAK1445593.1"/>
    </source>
</evidence>
<keyword evidence="2" id="KW-1185">Reference proteome</keyword>
<reference evidence="1 2" key="1">
    <citation type="submission" date="2016-10" db="EMBL/GenBank/DDBJ databases">
        <title>The genome sequence of Colletotrichum fioriniae PJ7.</title>
        <authorList>
            <person name="Baroncelli R."/>
        </authorList>
    </citation>
    <scope>NUCLEOTIDE SEQUENCE [LARGE SCALE GENOMIC DNA]</scope>
    <source>
        <strain evidence="1">Col 31</strain>
    </source>
</reference>
<proteinExistence type="predicted"/>
<dbReference type="Proteomes" id="UP001239795">
    <property type="component" value="Unassembled WGS sequence"/>
</dbReference>
<organism evidence="1 2">
    <name type="scientific">Colletotrichum melonis</name>
    <dbReference type="NCBI Taxonomy" id="1209925"/>
    <lineage>
        <taxon>Eukaryota</taxon>
        <taxon>Fungi</taxon>
        <taxon>Dikarya</taxon>
        <taxon>Ascomycota</taxon>
        <taxon>Pezizomycotina</taxon>
        <taxon>Sordariomycetes</taxon>
        <taxon>Hypocreomycetidae</taxon>
        <taxon>Glomerellales</taxon>
        <taxon>Glomerellaceae</taxon>
        <taxon>Colletotrichum</taxon>
        <taxon>Colletotrichum acutatum species complex</taxon>
    </lineage>
</organism>
<dbReference type="EMBL" id="MLGG01000090">
    <property type="protein sequence ID" value="KAK1445593.1"/>
    <property type="molecule type" value="Genomic_DNA"/>
</dbReference>
<sequence>MATEVFRGRYTDESVISQYLRVIFPRQKCQISSERGRFFCTIPRKLTQVWQAIESADQIYHMTRPLLTIRPQE</sequence>
<evidence type="ECO:0000313" key="2">
    <source>
        <dbReference type="Proteomes" id="UP001239795"/>
    </source>
</evidence>
<accession>A0AAI9TU74</accession>
<dbReference type="AlphaFoldDB" id="A0AAI9TU74"/>
<comment type="caution">
    <text evidence="1">The sequence shown here is derived from an EMBL/GenBank/DDBJ whole genome shotgun (WGS) entry which is preliminary data.</text>
</comment>